<dbReference type="EMBL" id="JAJAGQ010000015">
    <property type="protein sequence ID" value="KAJ8541822.1"/>
    <property type="molecule type" value="Genomic_DNA"/>
</dbReference>
<evidence type="ECO:0000313" key="1">
    <source>
        <dbReference type="EMBL" id="KAJ8541822.1"/>
    </source>
</evidence>
<evidence type="ECO:0000313" key="2">
    <source>
        <dbReference type="Proteomes" id="UP001152561"/>
    </source>
</evidence>
<dbReference type="AlphaFoldDB" id="A0A9Q1R6G8"/>
<dbReference type="Proteomes" id="UP001152561">
    <property type="component" value="Unassembled WGS sequence"/>
</dbReference>
<gene>
    <name evidence="1" type="ORF">K7X08_002638</name>
</gene>
<protein>
    <submittedName>
        <fullName evidence="1">Uncharacterized protein</fullName>
    </submittedName>
</protein>
<comment type="caution">
    <text evidence="1">The sequence shown here is derived from an EMBL/GenBank/DDBJ whole genome shotgun (WGS) entry which is preliminary data.</text>
</comment>
<proteinExistence type="predicted"/>
<reference evidence="2" key="1">
    <citation type="journal article" date="2023" name="Proc. Natl. Acad. Sci. U.S.A.">
        <title>Genomic and structural basis for evolution of tropane alkaloid biosynthesis.</title>
        <authorList>
            <person name="Wanga Y.-J."/>
            <person name="Taina T."/>
            <person name="Yua J.-Y."/>
            <person name="Lia J."/>
            <person name="Xua B."/>
            <person name="Chenc J."/>
            <person name="D'Auriad J.C."/>
            <person name="Huanga J.-P."/>
            <person name="Huanga S.-X."/>
        </authorList>
    </citation>
    <scope>NUCLEOTIDE SEQUENCE [LARGE SCALE GENOMIC DNA]</scope>
    <source>
        <strain evidence="2">cv. KIB-2019</strain>
    </source>
</reference>
<sequence length="116" mass="13652">MQTEKLIERMVQRGLEEQSMYQVEEFLMSNIDESGIEMPKMEQQISIWSTDVLTEINNQQKVEVADSCVFLVQEGEYVPIFNWIYDASIIQQEQDDSVLLFNSRDWRVAQLLLSLQ</sequence>
<name>A0A9Q1R6G8_9SOLA</name>
<accession>A0A9Q1R6G8</accession>
<organism evidence="1 2">
    <name type="scientific">Anisodus acutangulus</name>
    <dbReference type="NCBI Taxonomy" id="402998"/>
    <lineage>
        <taxon>Eukaryota</taxon>
        <taxon>Viridiplantae</taxon>
        <taxon>Streptophyta</taxon>
        <taxon>Embryophyta</taxon>
        <taxon>Tracheophyta</taxon>
        <taxon>Spermatophyta</taxon>
        <taxon>Magnoliopsida</taxon>
        <taxon>eudicotyledons</taxon>
        <taxon>Gunneridae</taxon>
        <taxon>Pentapetalae</taxon>
        <taxon>asterids</taxon>
        <taxon>lamiids</taxon>
        <taxon>Solanales</taxon>
        <taxon>Solanaceae</taxon>
        <taxon>Solanoideae</taxon>
        <taxon>Hyoscyameae</taxon>
        <taxon>Anisodus</taxon>
    </lineage>
</organism>
<keyword evidence="2" id="KW-1185">Reference proteome</keyword>